<dbReference type="GO" id="GO:0003700">
    <property type="term" value="F:DNA-binding transcription factor activity"/>
    <property type="evidence" value="ECO:0007669"/>
    <property type="project" value="InterPro"/>
</dbReference>
<evidence type="ECO:0000313" key="6">
    <source>
        <dbReference type="EMBL" id="KKI51880.1"/>
    </source>
</evidence>
<dbReference type="OrthoDB" id="9806864at2"/>
<name>A0A0M2NNT7_9FIRM</name>
<dbReference type="InterPro" id="IPR036390">
    <property type="entry name" value="WH_DNA-bd_sf"/>
</dbReference>
<feature type="region of interest" description="Disordered" evidence="4">
    <location>
        <begin position="149"/>
        <end position="177"/>
    </location>
</feature>
<dbReference type="PANTHER" id="PTHR42756:SF1">
    <property type="entry name" value="TRANSCRIPTIONAL REPRESSOR OF EMRAB OPERON"/>
    <property type="match status" value="1"/>
</dbReference>
<dbReference type="SUPFAM" id="SSF46785">
    <property type="entry name" value="Winged helix' DNA-binding domain"/>
    <property type="match status" value="1"/>
</dbReference>
<evidence type="ECO:0000259" key="5">
    <source>
        <dbReference type="PROSITE" id="PS50995"/>
    </source>
</evidence>
<dbReference type="InterPro" id="IPR011991">
    <property type="entry name" value="ArsR-like_HTH"/>
</dbReference>
<dbReference type="InterPro" id="IPR000835">
    <property type="entry name" value="HTH_MarR-typ"/>
</dbReference>
<dbReference type="Proteomes" id="UP000034076">
    <property type="component" value="Unassembled WGS sequence"/>
</dbReference>
<dbReference type="PROSITE" id="PS50995">
    <property type="entry name" value="HTH_MARR_2"/>
    <property type="match status" value="1"/>
</dbReference>
<dbReference type="SMART" id="SM00347">
    <property type="entry name" value="HTH_MARR"/>
    <property type="match status" value="1"/>
</dbReference>
<evidence type="ECO:0000256" key="2">
    <source>
        <dbReference type="ARBA" id="ARBA00023125"/>
    </source>
</evidence>
<feature type="domain" description="HTH marR-type" evidence="5">
    <location>
        <begin position="14"/>
        <end position="142"/>
    </location>
</feature>
<dbReference type="EMBL" id="LAYJ01000053">
    <property type="protein sequence ID" value="KKI51880.1"/>
    <property type="molecule type" value="Genomic_DNA"/>
</dbReference>
<dbReference type="AlphaFoldDB" id="A0A0M2NNT7"/>
<dbReference type="RefSeq" id="WP_052740225.1">
    <property type="nucleotide sequence ID" value="NZ_JAXDTA010000003.1"/>
</dbReference>
<comment type="caution">
    <text evidence="6">The sequence shown here is derived from an EMBL/GenBank/DDBJ whole genome shotgun (WGS) entry which is preliminary data.</text>
</comment>
<evidence type="ECO:0000256" key="4">
    <source>
        <dbReference type="SAM" id="MobiDB-lite"/>
    </source>
</evidence>
<dbReference type="InterPro" id="IPR023187">
    <property type="entry name" value="Tscrpt_reg_MarR-type_CS"/>
</dbReference>
<dbReference type="Pfam" id="PF01047">
    <property type="entry name" value="MarR"/>
    <property type="match status" value="1"/>
</dbReference>
<organism evidence="6 7">
    <name type="scientific">Christensenella hongkongensis</name>
    <dbReference type="NCBI Taxonomy" id="270498"/>
    <lineage>
        <taxon>Bacteria</taxon>
        <taxon>Bacillati</taxon>
        <taxon>Bacillota</taxon>
        <taxon>Clostridia</taxon>
        <taxon>Christensenellales</taxon>
        <taxon>Christensenellaceae</taxon>
        <taxon>Christensenella</taxon>
    </lineage>
</organism>
<evidence type="ECO:0000256" key="1">
    <source>
        <dbReference type="ARBA" id="ARBA00023015"/>
    </source>
</evidence>
<evidence type="ECO:0000256" key="3">
    <source>
        <dbReference type="ARBA" id="ARBA00023163"/>
    </source>
</evidence>
<proteinExistence type="predicted"/>
<dbReference type="InterPro" id="IPR036388">
    <property type="entry name" value="WH-like_DNA-bd_sf"/>
</dbReference>
<dbReference type="Gene3D" id="1.10.10.10">
    <property type="entry name" value="Winged helix-like DNA-binding domain superfamily/Winged helix DNA-binding domain"/>
    <property type="match status" value="1"/>
</dbReference>
<evidence type="ECO:0000313" key="7">
    <source>
        <dbReference type="Proteomes" id="UP000034076"/>
    </source>
</evidence>
<dbReference type="CDD" id="cd00090">
    <property type="entry name" value="HTH_ARSR"/>
    <property type="match status" value="1"/>
</dbReference>
<accession>A0A0M2NNT7</accession>
<gene>
    <name evidence="6" type="ORF">CHK_0563</name>
</gene>
<keyword evidence="2" id="KW-0238">DNA-binding</keyword>
<dbReference type="PRINTS" id="PR00598">
    <property type="entry name" value="HTHMARR"/>
</dbReference>
<sequence length="202" mass="23230">MEENNRIENLEEKAIRFAHLMKRVTHLHHRHEEGPMIHPGQGKLLLLILRKEPVGQKELVEMLDIRPSSLSELLKKLEAKGLVTRTPDEQDKRNMIVTLTGEGKALAEKAFAGKEEQQAKIFEALCEEERVQLGALFDKLCGAWQKELDDAGEQEPPHRPHPGPHGPHGPGPEMHEFHRHHDGCCKMERFMREAKRCDMDRE</sequence>
<keyword evidence="1" id="KW-0805">Transcription regulation</keyword>
<protein>
    <submittedName>
        <fullName evidence="6">Transcriptional regulator, MarR family</fullName>
    </submittedName>
</protein>
<reference evidence="6 7" key="1">
    <citation type="submission" date="2015-04" db="EMBL/GenBank/DDBJ databases">
        <title>Draft genome sequence of bacteremic isolate Catabacter hongkongensis type strain HKU16T.</title>
        <authorList>
            <person name="Lau S.K."/>
            <person name="Teng J.L."/>
            <person name="Huang Y."/>
            <person name="Curreem S.O."/>
            <person name="Tsui S.K."/>
            <person name="Woo P.C."/>
        </authorList>
    </citation>
    <scope>NUCLEOTIDE SEQUENCE [LARGE SCALE GENOMIC DNA]</scope>
    <source>
        <strain evidence="6 7">HKU16</strain>
    </source>
</reference>
<keyword evidence="3" id="KW-0804">Transcription</keyword>
<dbReference type="PROSITE" id="PS01117">
    <property type="entry name" value="HTH_MARR_1"/>
    <property type="match status" value="1"/>
</dbReference>
<dbReference type="GO" id="GO:0003677">
    <property type="term" value="F:DNA binding"/>
    <property type="evidence" value="ECO:0007669"/>
    <property type="project" value="UniProtKB-KW"/>
</dbReference>
<keyword evidence="7" id="KW-1185">Reference proteome</keyword>
<dbReference type="PANTHER" id="PTHR42756">
    <property type="entry name" value="TRANSCRIPTIONAL REGULATOR, MARR"/>
    <property type="match status" value="1"/>
</dbReference>